<dbReference type="GO" id="GO:1903425">
    <property type="term" value="F:fluoride transmembrane transporter activity"/>
    <property type="evidence" value="ECO:0007669"/>
    <property type="project" value="TreeGrafter"/>
</dbReference>
<gene>
    <name evidence="9" type="ORF">UFOPK3164_00794</name>
    <name evidence="10" type="ORF">UFOPK3427_01836</name>
    <name evidence="11" type="ORF">UFOPK4112_01386</name>
</gene>
<evidence type="ECO:0000313" key="11">
    <source>
        <dbReference type="EMBL" id="CAB5028214.1"/>
    </source>
</evidence>
<evidence type="ECO:0000256" key="7">
    <source>
        <dbReference type="ARBA" id="ARBA00035585"/>
    </source>
</evidence>
<dbReference type="EMBL" id="CAFABE010000030">
    <property type="protein sequence ID" value="CAB4826458.1"/>
    <property type="molecule type" value="Genomic_DNA"/>
</dbReference>
<keyword evidence="3 8" id="KW-0812">Transmembrane</keyword>
<dbReference type="AlphaFoldDB" id="A0A6J7EVA8"/>
<evidence type="ECO:0000256" key="8">
    <source>
        <dbReference type="SAM" id="Phobius"/>
    </source>
</evidence>
<name>A0A6J7EVA8_9ZZZZ</name>
<organism evidence="10">
    <name type="scientific">freshwater metagenome</name>
    <dbReference type="NCBI Taxonomy" id="449393"/>
    <lineage>
        <taxon>unclassified sequences</taxon>
        <taxon>metagenomes</taxon>
        <taxon>ecological metagenomes</taxon>
    </lineage>
</organism>
<keyword evidence="2" id="KW-1003">Cell membrane</keyword>
<evidence type="ECO:0000313" key="9">
    <source>
        <dbReference type="EMBL" id="CAB4826458.1"/>
    </source>
</evidence>
<dbReference type="GO" id="GO:0005886">
    <property type="term" value="C:plasma membrane"/>
    <property type="evidence" value="ECO:0007669"/>
    <property type="project" value="UniProtKB-SubCell"/>
</dbReference>
<evidence type="ECO:0000256" key="1">
    <source>
        <dbReference type="ARBA" id="ARBA00004651"/>
    </source>
</evidence>
<feature type="transmembrane region" description="Helical" evidence="8">
    <location>
        <begin position="64"/>
        <end position="84"/>
    </location>
</feature>
<comment type="subcellular location">
    <subcellularLocation>
        <location evidence="1">Cell membrane</location>
        <topology evidence="1">Multi-pass membrane protein</topology>
    </subcellularLocation>
</comment>
<keyword evidence="5 8" id="KW-0472">Membrane</keyword>
<comment type="catalytic activity">
    <reaction evidence="7">
        <text>fluoride(in) = fluoride(out)</text>
        <dbReference type="Rhea" id="RHEA:76159"/>
        <dbReference type="ChEBI" id="CHEBI:17051"/>
    </reaction>
    <physiologicalReaction direction="left-to-right" evidence="7">
        <dbReference type="Rhea" id="RHEA:76160"/>
    </physiologicalReaction>
</comment>
<comment type="similarity">
    <text evidence="6">Belongs to the fluoride channel Fluc/FEX (TC 1.A.43) family.</text>
</comment>
<dbReference type="HAMAP" id="MF_00454">
    <property type="entry name" value="FluC"/>
    <property type="match status" value="1"/>
</dbReference>
<proteinExistence type="inferred from homology"/>
<feature type="transmembrane region" description="Helical" evidence="8">
    <location>
        <begin position="96"/>
        <end position="119"/>
    </location>
</feature>
<reference evidence="10" key="1">
    <citation type="submission" date="2020-05" db="EMBL/GenBank/DDBJ databases">
        <authorList>
            <person name="Chiriac C."/>
            <person name="Salcher M."/>
            <person name="Ghai R."/>
            <person name="Kavagutti S V."/>
        </authorList>
    </citation>
    <scope>NUCLEOTIDE SEQUENCE</scope>
</reference>
<evidence type="ECO:0000256" key="2">
    <source>
        <dbReference type="ARBA" id="ARBA00022475"/>
    </source>
</evidence>
<dbReference type="PANTHER" id="PTHR28259:SF1">
    <property type="entry name" value="FLUORIDE EXPORT PROTEIN 1-RELATED"/>
    <property type="match status" value="1"/>
</dbReference>
<protein>
    <submittedName>
        <fullName evidence="10">Unannotated protein</fullName>
    </submittedName>
</protein>
<accession>A0A6J7EVA8</accession>
<keyword evidence="4 8" id="KW-1133">Transmembrane helix</keyword>
<dbReference type="PANTHER" id="PTHR28259">
    <property type="entry name" value="FLUORIDE EXPORT PROTEIN 1-RELATED"/>
    <property type="match status" value="1"/>
</dbReference>
<dbReference type="InterPro" id="IPR003691">
    <property type="entry name" value="FluC"/>
</dbReference>
<sequence>MTLWALVALLGGLGAVTRFLIDRLIGTTWGRSFPFGTAAINIFGSGVAGVVLGVTAYESTSPTFTLLMLTGFLGGFTTASTLSYEVVELLEERRYMRASFATFGTLILSVGAAALGVALGSM</sequence>
<evidence type="ECO:0000256" key="6">
    <source>
        <dbReference type="ARBA" id="ARBA00035120"/>
    </source>
</evidence>
<evidence type="ECO:0000313" key="10">
    <source>
        <dbReference type="EMBL" id="CAB4884069.1"/>
    </source>
</evidence>
<evidence type="ECO:0000256" key="4">
    <source>
        <dbReference type="ARBA" id="ARBA00022989"/>
    </source>
</evidence>
<feature type="transmembrane region" description="Helical" evidence="8">
    <location>
        <begin position="38"/>
        <end position="57"/>
    </location>
</feature>
<evidence type="ECO:0000256" key="3">
    <source>
        <dbReference type="ARBA" id="ARBA00022692"/>
    </source>
</evidence>
<dbReference type="EMBL" id="CAFBPM010000015">
    <property type="protein sequence ID" value="CAB5028214.1"/>
    <property type="molecule type" value="Genomic_DNA"/>
</dbReference>
<evidence type="ECO:0000256" key="5">
    <source>
        <dbReference type="ARBA" id="ARBA00023136"/>
    </source>
</evidence>
<dbReference type="Pfam" id="PF02537">
    <property type="entry name" value="CRCB"/>
    <property type="match status" value="1"/>
</dbReference>
<dbReference type="EMBL" id="CAFBLT010000004">
    <property type="protein sequence ID" value="CAB4884069.1"/>
    <property type="molecule type" value="Genomic_DNA"/>
</dbReference>